<keyword evidence="3 4" id="KW-0408">Iron</keyword>
<dbReference type="OrthoDB" id="9811395at2"/>
<protein>
    <submittedName>
        <fullName evidence="6">Cytochrome C</fullName>
    </submittedName>
</protein>
<dbReference type="RefSeq" id="WP_102994658.1">
    <property type="nucleotide sequence ID" value="NZ_CP025938.1"/>
</dbReference>
<feature type="domain" description="Cytochrome c" evidence="5">
    <location>
        <begin position="27"/>
        <end position="115"/>
    </location>
</feature>
<evidence type="ECO:0000256" key="4">
    <source>
        <dbReference type="PROSITE-ProRule" id="PRU00433"/>
    </source>
</evidence>
<keyword evidence="2 4" id="KW-0479">Metal-binding</keyword>
<dbReference type="InterPro" id="IPR036909">
    <property type="entry name" value="Cyt_c-like_dom_sf"/>
</dbReference>
<dbReference type="InterPro" id="IPR051459">
    <property type="entry name" value="Cytochrome_c-type_DH"/>
</dbReference>
<dbReference type="InterPro" id="IPR009056">
    <property type="entry name" value="Cyt_c-like_dom"/>
</dbReference>
<dbReference type="Gene3D" id="1.10.760.10">
    <property type="entry name" value="Cytochrome c-like domain"/>
    <property type="match status" value="1"/>
</dbReference>
<evidence type="ECO:0000313" key="7">
    <source>
        <dbReference type="Proteomes" id="UP000236592"/>
    </source>
</evidence>
<dbReference type="GO" id="GO:0046872">
    <property type="term" value="F:metal ion binding"/>
    <property type="evidence" value="ECO:0007669"/>
    <property type="project" value="UniProtKB-KW"/>
</dbReference>
<dbReference type="AlphaFoldDB" id="A0A2I7SF60"/>
<dbReference type="KEGG" id="taj:C1A40_03290"/>
<dbReference type="EMBL" id="CP025938">
    <property type="protein sequence ID" value="AUS04553.1"/>
    <property type="molecule type" value="Genomic_DNA"/>
</dbReference>
<evidence type="ECO:0000256" key="2">
    <source>
        <dbReference type="ARBA" id="ARBA00022723"/>
    </source>
</evidence>
<proteinExistence type="predicted"/>
<keyword evidence="1 4" id="KW-0349">Heme</keyword>
<gene>
    <name evidence="6" type="ORF">C1A40_03290</name>
</gene>
<dbReference type="GO" id="GO:0020037">
    <property type="term" value="F:heme binding"/>
    <property type="evidence" value="ECO:0007669"/>
    <property type="project" value="InterPro"/>
</dbReference>
<dbReference type="PROSITE" id="PS51007">
    <property type="entry name" value="CYTC"/>
    <property type="match status" value="1"/>
</dbReference>
<dbReference type="GO" id="GO:0009055">
    <property type="term" value="F:electron transfer activity"/>
    <property type="evidence" value="ECO:0007669"/>
    <property type="project" value="InterPro"/>
</dbReference>
<dbReference type="Pfam" id="PF00034">
    <property type="entry name" value="Cytochrom_C"/>
    <property type="match status" value="1"/>
</dbReference>
<evidence type="ECO:0000256" key="1">
    <source>
        <dbReference type="ARBA" id="ARBA00022617"/>
    </source>
</evidence>
<name>A0A2I7SF60_9FLAO</name>
<dbReference type="Proteomes" id="UP000236592">
    <property type="component" value="Chromosome"/>
</dbReference>
<evidence type="ECO:0000256" key="3">
    <source>
        <dbReference type="ARBA" id="ARBA00023004"/>
    </source>
</evidence>
<reference evidence="7" key="1">
    <citation type="submission" date="2018-01" db="EMBL/GenBank/DDBJ databases">
        <title>Complete genome of Tamlana sp. UJ94.</title>
        <authorList>
            <person name="Jung J."/>
            <person name="Chung D."/>
            <person name="Bae S.S."/>
            <person name="Baek K."/>
        </authorList>
    </citation>
    <scope>NUCLEOTIDE SEQUENCE [LARGE SCALE GENOMIC DNA]</scope>
    <source>
        <strain evidence="7">UJ94</strain>
    </source>
</reference>
<keyword evidence="7" id="KW-1185">Reference proteome</keyword>
<organism evidence="6 7">
    <name type="scientific">Pseudotamlana carrageenivorans</name>
    <dbReference type="NCBI Taxonomy" id="2069432"/>
    <lineage>
        <taxon>Bacteria</taxon>
        <taxon>Pseudomonadati</taxon>
        <taxon>Bacteroidota</taxon>
        <taxon>Flavobacteriia</taxon>
        <taxon>Flavobacteriales</taxon>
        <taxon>Flavobacteriaceae</taxon>
        <taxon>Pseudotamlana</taxon>
    </lineage>
</organism>
<accession>A0A2I7SF60</accession>
<evidence type="ECO:0000313" key="6">
    <source>
        <dbReference type="EMBL" id="AUS04553.1"/>
    </source>
</evidence>
<dbReference type="PANTHER" id="PTHR35008:SF8">
    <property type="entry name" value="ALCOHOL DEHYDROGENASE CYTOCHROME C SUBUNIT"/>
    <property type="match status" value="1"/>
</dbReference>
<dbReference type="PANTHER" id="PTHR35008">
    <property type="entry name" value="BLL4482 PROTEIN-RELATED"/>
    <property type="match status" value="1"/>
</dbReference>
<dbReference type="SUPFAM" id="SSF46626">
    <property type="entry name" value="Cytochrome c"/>
    <property type="match status" value="1"/>
</dbReference>
<evidence type="ECO:0000259" key="5">
    <source>
        <dbReference type="PROSITE" id="PS51007"/>
    </source>
</evidence>
<sequence>MKTILISILTFSTFLTVHLTSQDPLEVSIQRGEVIYEDFCVTCHLPHGQGIQNTYPPLAKSDFLMENRKASIHLLKYGINKEIIVNGVTYNGNMPAMELDDDEIADVMNYITNTWSNTNSKMITETEVESIKK</sequence>